<accession>A0A2M9R5D1</accession>
<dbReference type="EMBL" id="NIPO01000001">
    <property type="protein sequence ID" value="PJR04069.1"/>
    <property type="molecule type" value="Genomic_DNA"/>
</dbReference>
<evidence type="ECO:0000313" key="4">
    <source>
        <dbReference type="Proteomes" id="UP000231960"/>
    </source>
</evidence>
<dbReference type="GO" id="GO:0016616">
    <property type="term" value="F:oxidoreductase activity, acting on the CH-OH group of donors, NAD or NADP as acceptor"/>
    <property type="evidence" value="ECO:0007669"/>
    <property type="project" value="TreeGrafter"/>
</dbReference>
<keyword evidence="4" id="KW-1185">Reference proteome</keyword>
<gene>
    <name evidence="3" type="ORF">CDL10_05665</name>
</gene>
<dbReference type="InterPro" id="IPR036291">
    <property type="entry name" value="NAD(P)-bd_dom_sf"/>
</dbReference>
<dbReference type="PANTHER" id="PTHR42760:SF133">
    <property type="entry name" value="3-OXOACYL-[ACYL-CARRIER-PROTEIN] REDUCTASE"/>
    <property type="match status" value="1"/>
</dbReference>
<dbReference type="Pfam" id="PF13561">
    <property type="entry name" value="adh_short_C2"/>
    <property type="match status" value="1"/>
</dbReference>
<dbReference type="PANTHER" id="PTHR42760">
    <property type="entry name" value="SHORT-CHAIN DEHYDROGENASES/REDUCTASES FAMILY MEMBER"/>
    <property type="match status" value="1"/>
</dbReference>
<organism evidence="3 4">
    <name type="scientific">Avrilella dinanensis</name>
    <dbReference type="NCBI Taxonomy" id="2008672"/>
    <lineage>
        <taxon>Bacteria</taxon>
        <taxon>Pseudomonadati</taxon>
        <taxon>Bacteroidota</taxon>
        <taxon>Flavobacteriia</taxon>
        <taxon>Flavobacteriales</taxon>
        <taxon>Flavobacteriaceae</taxon>
        <taxon>Avrilella</taxon>
    </lineage>
</organism>
<dbReference type="Gene3D" id="3.40.50.720">
    <property type="entry name" value="NAD(P)-binding Rossmann-like Domain"/>
    <property type="match status" value="1"/>
</dbReference>
<evidence type="ECO:0000313" key="3">
    <source>
        <dbReference type="EMBL" id="PJR04069.1"/>
    </source>
</evidence>
<dbReference type="NCBIfam" id="NF005559">
    <property type="entry name" value="PRK07231.1"/>
    <property type="match status" value="1"/>
</dbReference>
<dbReference type="SUPFAM" id="SSF51735">
    <property type="entry name" value="NAD(P)-binding Rossmann-fold domains"/>
    <property type="match status" value="1"/>
</dbReference>
<comment type="similarity">
    <text evidence="1">Belongs to the short-chain dehydrogenases/reductases (SDR) family.</text>
</comment>
<name>A0A2M9R5D1_9FLAO</name>
<dbReference type="PRINTS" id="PR00081">
    <property type="entry name" value="GDHRDH"/>
</dbReference>
<dbReference type="InterPro" id="IPR002347">
    <property type="entry name" value="SDR_fam"/>
</dbReference>
<dbReference type="PRINTS" id="PR00080">
    <property type="entry name" value="SDRFAMILY"/>
</dbReference>
<dbReference type="InterPro" id="IPR020904">
    <property type="entry name" value="Sc_DH/Rdtase_CS"/>
</dbReference>
<evidence type="ECO:0000256" key="2">
    <source>
        <dbReference type="ARBA" id="ARBA00023002"/>
    </source>
</evidence>
<dbReference type="OrthoDB" id="597477at2"/>
<protein>
    <submittedName>
        <fullName evidence="3">Cyclopentanol dehydrogenase</fullName>
    </submittedName>
</protein>
<dbReference type="AlphaFoldDB" id="A0A2M9R5D1"/>
<sequence length="253" mass="26844">MKRLEDKIAIITGGAGGLGAAEALLFAKEGAKLLITDIQEEGLKNVKNEITANGGIVDYIVHDVTSEQDWDKVVNKAIELYGAIHILVNNAGITGNLMSSIEETSVEEFKKVLDINILSQFIGIKAVVPHMKKNEDGASIINISSIAGIVGSAKATAYTASKGAVRSFTKGAAAELVNHKIRVNSVHPGYVATPMTKNLPNAEEFKKMAIGITPMRREAVPEEIAFGVLYLASDESSYTTGSEMVIDGGNTAV</sequence>
<dbReference type="RefSeq" id="WP_100677633.1">
    <property type="nucleotide sequence ID" value="NZ_NIPO01000001.1"/>
</dbReference>
<evidence type="ECO:0000256" key="1">
    <source>
        <dbReference type="ARBA" id="ARBA00006484"/>
    </source>
</evidence>
<comment type="caution">
    <text evidence="3">The sequence shown here is derived from an EMBL/GenBank/DDBJ whole genome shotgun (WGS) entry which is preliminary data.</text>
</comment>
<dbReference type="Proteomes" id="UP000231960">
    <property type="component" value="Unassembled WGS sequence"/>
</dbReference>
<keyword evidence="2" id="KW-0560">Oxidoreductase</keyword>
<dbReference type="PROSITE" id="PS00061">
    <property type="entry name" value="ADH_SHORT"/>
    <property type="match status" value="1"/>
</dbReference>
<proteinExistence type="inferred from homology"/>
<dbReference type="FunFam" id="3.40.50.720:FF:000084">
    <property type="entry name" value="Short-chain dehydrogenase reductase"/>
    <property type="match status" value="1"/>
</dbReference>
<reference evidence="3 4" key="1">
    <citation type="submission" date="2017-06" db="EMBL/GenBank/DDBJ databases">
        <title>Description of Avrilella dinanensis gen. nov. sp. nov.</title>
        <authorList>
            <person name="Leyer C."/>
            <person name="Sassi M."/>
            <person name="Minet J."/>
            <person name="Kayal S."/>
            <person name="Cattoir V."/>
        </authorList>
    </citation>
    <scope>NUCLEOTIDE SEQUENCE [LARGE SCALE GENOMIC DNA]</scope>
    <source>
        <strain evidence="3 4">UR159</strain>
    </source>
</reference>